<evidence type="ECO:0000256" key="6">
    <source>
        <dbReference type="ARBA" id="ARBA00022982"/>
    </source>
</evidence>
<evidence type="ECO:0000256" key="4">
    <source>
        <dbReference type="ARBA" id="ARBA00022660"/>
    </source>
</evidence>
<evidence type="ECO:0000256" key="8">
    <source>
        <dbReference type="ARBA" id="ARBA00023136"/>
    </source>
</evidence>
<evidence type="ECO:0000256" key="2">
    <source>
        <dbReference type="ARBA" id="ARBA00010261"/>
    </source>
</evidence>
<evidence type="ECO:0000256" key="1">
    <source>
        <dbReference type="ARBA" id="ARBA00004443"/>
    </source>
</evidence>
<keyword evidence="7" id="KW-0496">Mitochondrion</keyword>
<dbReference type="GO" id="GO:0022904">
    <property type="term" value="P:respiratory electron transport chain"/>
    <property type="evidence" value="ECO:0007669"/>
    <property type="project" value="InterPro"/>
</dbReference>
<evidence type="ECO:0000313" key="10">
    <source>
        <dbReference type="Proteomes" id="UP000800235"/>
    </source>
</evidence>
<dbReference type="Proteomes" id="UP000800235">
    <property type="component" value="Unassembled WGS sequence"/>
</dbReference>
<dbReference type="OrthoDB" id="286811at2759"/>
<keyword evidence="5" id="KW-0999">Mitochondrion inner membrane</keyword>
<sequence>MRPTPRLRAAIQRTLEPGNPTGLTGLTTAKAPRSTLIHLYSSTLHHLSQIPPSSIYRQSTEALTKSRLSIIEAAKPPGFAAWQEKVSWQIHNHQNEAKARGEIIPESELKVETGEFVQAQYGEDEVDERDVEWDGRVGDKEVVSRTEGPQSEQFRAIEDANIEKQLEEKAKRTVIIDPEPGYAMEQVAEIESKIGAGLIEEVIQVAQGENLLAEVMVKNKVWEDLCEQSPEGQWSYFERQPAQKPPT</sequence>
<dbReference type="EMBL" id="MU007035">
    <property type="protein sequence ID" value="KAF2430914.1"/>
    <property type="molecule type" value="Genomic_DNA"/>
</dbReference>
<protein>
    <submittedName>
        <fullName evidence="9">Uncharacterized protein</fullName>
    </submittedName>
</protein>
<accession>A0A9P4NRQ6</accession>
<organism evidence="9 10">
    <name type="scientific">Tothia fuscella</name>
    <dbReference type="NCBI Taxonomy" id="1048955"/>
    <lineage>
        <taxon>Eukaryota</taxon>
        <taxon>Fungi</taxon>
        <taxon>Dikarya</taxon>
        <taxon>Ascomycota</taxon>
        <taxon>Pezizomycotina</taxon>
        <taxon>Dothideomycetes</taxon>
        <taxon>Pleosporomycetidae</taxon>
        <taxon>Venturiales</taxon>
        <taxon>Cylindrosympodiaceae</taxon>
        <taxon>Tothia</taxon>
    </lineage>
</organism>
<evidence type="ECO:0000256" key="5">
    <source>
        <dbReference type="ARBA" id="ARBA00022792"/>
    </source>
</evidence>
<name>A0A9P4NRQ6_9PEZI</name>
<keyword evidence="3" id="KW-0813">Transport</keyword>
<dbReference type="InterPro" id="IPR006806">
    <property type="entry name" value="NDUFA5"/>
</dbReference>
<keyword evidence="8" id="KW-0472">Membrane</keyword>
<evidence type="ECO:0000256" key="3">
    <source>
        <dbReference type="ARBA" id="ARBA00022448"/>
    </source>
</evidence>
<dbReference type="PANTHER" id="PTHR12653">
    <property type="entry name" value="NADH-UBIQUINONE OXIDOREDUCTASE 13 KD-B SUBUNIT"/>
    <property type="match status" value="1"/>
</dbReference>
<reference evidence="9" key="1">
    <citation type="journal article" date="2020" name="Stud. Mycol.">
        <title>101 Dothideomycetes genomes: a test case for predicting lifestyles and emergence of pathogens.</title>
        <authorList>
            <person name="Haridas S."/>
            <person name="Albert R."/>
            <person name="Binder M."/>
            <person name="Bloem J."/>
            <person name="Labutti K."/>
            <person name="Salamov A."/>
            <person name="Andreopoulos B."/>
            <person name="Baker S."/>
            <person name="Barry K."/>
            <person name="Bills G."/>
            <person name="Bluhm B."/>
            <person name="Cannon C."/>
            <person name="Castanera R."/>
            <person name="Culley D."/>
            <person name="Daum C."/>
            <person name="Ezra D."/>
            <person name="Gonzalez J."/>
            <person name="Henrissat B."/>
            <person name="Kuo A."/>
            <person name="Liang C."/>
            <person name="Lipzen A."/>
            <person name="Lutzoni F."/>
            <person name="Magnuson J."/>
            <person name="Mondo S."/>
            <person name="Nolan M."/>
            <person name="Ohm R."/>
            <person name="Pangilinan J."/>
            <person name="Park H.-J."/>
            <person name="Ramirez L."/>
            <person name="Alfaro M."/>
            <person name="Sun H."/>
            <person name="Tritt A."/>
            <person name="Yoshinaga Y."/>
            <person name="Zwiers L.-H."/>
            <person name="Turgeon B."/>
            <person name="Goodwin S."/>
            <person name="Spatafora J."/>
            <person name="Crous P."/>
            <person name="Grigoriev I."/>
        </authorList>
    </citation>
    <scope>NUCLEOTIDE SEQUENCE</scope>
    <source>
        <strain evidence="9">CBS 130266</strain>
    </source>
</reference>
<evidence type="ECO:0000313" key="9">
    <source>
        <dbReference type="EMBL" id="KAF2430914.1"/>
    </source>
</evidence>
<dbReference type="AlphaFoldDB" id="A0A9P4NRQ6"/>
<dbReference type="Pfam" id="PF04716">
    <property type="entry name" value="ETC_C1_NDUFA5"/>
    <property type="match status" value="1"/>
</dbReference>
<keyword evidence="6" id="KW-0249">Electron transport</keyword>
<proteinExistence type="inferred from homology"/>
<comment type="similarity">
    <text evidence="2">Belongs to the complex I NDUFA5 subunit family.</text>
</comment>
<keyword evidence="10" id="KW-1185">Reference proteome</keyword>
<dbReference type="GO" id="GO:0005743">
    <property type="term" value="C:mitochondrial inner membrane"/>
    <property type="evidence" value="ECO:0007669"/>
    <property type="project" value="UniProtKB-SubCell"/>
</dbReference>
<keyword evidence="4" id="KW-0679">Respiratory chain</keyword>
<comment type="subcellular location">
    <subcellularLocation>
        <location evidence="1">Mitochondrion inner membrane</location>
        <topology evidence="1">Peripheral membrane protein</topology>
        <orientation evidence="1">Matrix side</orientation>
    </subcellularLocation>
</comment>
<dbReference type="PANTHER" id="PTHR12653:SF0">
    <property type="entry name" value="NADH DEHYDROGENASE [UBIQUINONE] 1 ALPHA SUBCOMPLEX SUBUNIT 5"/>
    <property type="match status" value="1"/>
</dbReference>
<evidence type="ECO:0000256" key="7">
    <source>
        <dbReference type="ARBA" id="ARBA00023128"/>
    </source>
</evidence>
<gene>
    <name evidence="9" type="ORF">EJ08DRAFT_611487</name>
</gene>
<comment type="caution">
    <text evidence="9">The sequence shown here is derived from an EMBL/GenBank/DDBJ whole genome shotgun (WGS) entry which is preliminary data.</text>
</comment>